<comment type="caution">
    <text evidence="3">The sequence shown here is derived from an EMBL/GenBank/DDBJ whole genome shotgun (WGS) entry which is preliminary data.</text>
</comment>
<evidence type="ECO:0000313" key="4">
    <source>
        <dbReference type="Proteomes" id="UP001595904"/>
    </source>
</evidence>
<organism evidence="3 4">
    <name type="scientific">Steroidobacter flavus</name>
    <dbReference type="NCBI Taxonomy" id="1842136"/>
    <lineage>
        <taxon>Bacteria</taxon>
        <taxon>Pseudomonadati</taxon>
        <taxon>Pseudomonadota</taxon>
        <taxon>Gammaproteobacteria</taxon>
        <taxon>Steroidobacterales</taxon>
        <taxon>Steroidobacteraceae</taxon>
        <taxon>Steroidobacter</taxon>
    </lineage>
</organism>
<name>A0ABV8SZI8_9GAMM</name>
<proteinExistence type="predicted"/>
<dbReference type="PROSITE" id="PS51468">
    <property type="entry name" value="VIT"/>
    <property type="match status" value="1"/>
</dbReference>
<feature type="transmembrane region" description="Helical" evidence="1">
    <location>
        <begin position="86"/>
        <end position="109"/>
    </location>
</feature>
<feature type="transmembrane region" description="Helical" evidence="1">
    <location>
        <begin position="21"/>
        <end position="42"/>
    </location>
</feature>
<sequence length="784" mass="85819">MTTTIPPRWRAGWAERWRSGPGLPSLIFGVLLPLGTLGFELATSLCAEELFDPLPTLLHAVLVALVPACNLFVWMSFSRTHTHPRLLAFANGLAIAVAALYSVLFLPLLPVAAVAIVYFGLGLLPWSPVLALIAALCLRAHLKREATDEQRKFATWPGFLCGALALIAADLPYTLTTAGMSLATSASPKEQARGIWLLRAVGNEDSMLRFCYFRTGRATDLLSALLGRRNVMPEQARVVYYRVTGDVFNAKPEPKNLRERRWMNWDTEQVSLTVGGRLEGLSLASSRLDGSVDAKAALAYLEWTLVLKNDTNAQSEARARVALPPGAVVTRLTLWVNGEEREAAFAGRGEVTAAYQSVVARRRDPVLVTTAGADRIAVQMFPVPPYGEMKARIGMTVPLQLDSLQQGTLQLPYFHERNFELAESLKHSVWVEAKSPLNAGSRRATLAPEGAYALQFNLADSELTQTNAVITVPRDPSKNAWSYDSLTKDHVIKQALEVVPTVAPARLTVVIDSSASMAAFAQPLAEALSHLPPQVELFVIFADDLADTAIVPMTPQDATASVRSHEFIGGEDNTAALAQALDQVLTTQNSALVWVHGPQPVVLQTTASIEQRLERRGQVRWYDVQVMPGANLIAERLDGLANIRTLPLARLTTLFASWRPGGTEIFVHRNWIPSAQAAGPASEQTSEHLARLWADDEVKRLLYVDRDPRGSIIEFAHEYQLVTPVTGAVVLETQQQYEAAGLTPVAEGTVPSIPEPEEWALMIIAALVLLYAWKRRPVAKRHGI</sequence>
<dbReference type="InterPro" id="IPR013694">
    <property type="entry name" value="VIT"/>
</dbReference>
<dbReference type="EMBL" id="JBHSDU010000015">
    <property type="protein sequence ID" value="MFC4313048.1"/>
    <property type="molecule type" value="Genomic_DNA"/>
</dbReference>
<dbReference type="Proteomes" id="UP001595904">
    <property type="component" value="Unassembled WGS sequence"/>
</dbReference>
<accession>A0ABV8SZI8</accession>
<dbReference type="RefSeq" id="WP_380603027.1">
    <property type="nucleotide sequence ID" value="NZ_JBHSDU010000015.1"/>
</dbReference>
<dbReference type="Pfam" id="PF08487">
    <property type="entry name" value="VIT"/>
    <property type="match status" value="1"/>
</dbReference>
<feature type="transmembrane region" description="Helical" evidence="1">
    <location>
        <begin position="54"/>
        <end position="74"/>
    </location>
</feature>
<keyword evidence="1" id="KW-1133">Transmembrane helix</keyword>
<feature type="transmembrane region" description="Helical" evidence="1">
    <location>
        <begin position="153"/>
        <end position="175"/>
    </location>
</feature>
<evidence type="ECO:0000256" key="1">
    <source>
        <dbReference type="SAM" id="Phobius"/>
    </source>
</evidence>
<feature type="transmembrane region" description="Helical" evidence="1">
    <location>
        <begin position="115"/>
        <end position="141"/>
    </location>
</feature>
<keyword evidence="1" id="KW-0812">Transmembrane</keyword>
<protein>
    <submittedName>
        <fullName evidence="3">VIT domain-containing protein</fullName>
    </submittedName>
</protein>
<keyword evidence="1" id="KW-0472">Membrane</keyword>
<evidence type="ECO:0000313" key="3">
    <source>
        <dbReference type="EMBL" id="MFC4313048.1"/>
    </source>
</evidence>
<feature type="domain" description="VIT" evidence="2">
    <location>
        <begin position="269"/>
        <end position="397"/>
    </location>
</feature>
<keyword evidence="4" id="KW-1185">Reference proteome</keyword>
<evidence type="ECO:0000259" key="2">
    <source>
        <dbReference type="PROSITE" id="PS51468"/>
    </source>
</evidence>
<gene>
    <name evidence="3" type="ORF">ACFPN2_28460</name>
</gene>
<reference evidence="4" key="1">
    <citation type="journal article" date="2019" name="Int. J. Syst. Evol. Microbiol.">
        <title>The Global Catalogue of Microorganisms (GCM) 10K type strain sequencing project: providing services to taxonomists for standard genome sequencing and annotation.</title>
        <authorList>
            <consortium name="The Broad Institute Genomics Platform"/>
            <consortium name="The Broad Institute Genome Sequencing Center for Infectious Disease"/>
            <person name="Wu L."/>
            <person name="Ma J."/>
        </authorList>
    </citation>
    <scope>NUCLEOTIDE SEQUENCE [LARGE SCALE GENOMIC DNA]</scope>
    <source>
        <strain evidence="4">CGMCC 1.10759</strain>
    </source>
</reference>